<dbReference type="InterPro" id="IPR036101">
    <property type="entry name" value="CarD-like/TRCF_RID_sf"/>
</dbReference>
<dbReference type="PANTHER" id="PTHR38447">
    <property type="entry name" value="TRANSCRIPTION FACTOR YDEB-RELATED"/>
    <property type="match status" value="1"/>
</dbReference>
<protein>
    <submittedName>
        <fullName evidence="2">CarD family transcriptional regulator</fullName>
    </submittedName>
</protein>
<dbReference type="InterPro" id="IPR042215">
    <property type="entry name" value="CarD-like_C"/>
</dbReference>
<reference evidence="2" key="2">
    <citation type="submission" date="2024-06" db="EMBL/GenBank/DDBJ databases">
        <authorList>
            <person name="Petrova K.O."/>
            <person name="Toshchakov S.V."/>
            <person name="Boltjanskaja Y.V."/>
            <person name="Kevbrin V."/>
        </authorList>
    </citation>
    <scope>NUCLEOTIDE SEQUENCE</scope>
    <source>
        <strain evidence="2">Z-910T</strain>
    </source>
</reference>
<sequence length="159" mass="18045">MFSIGDKIVYPMHGAGVIKNIEERKVLDKLEKYYELKIPIGSITAFVPVSKVERLGIRKVVSAGELKKVFEILSTDQGAMPSNWNRRYRQNLDKLKTGDVFQVAEVVKDLTIRDENKGLSSGEKRMLEKSRQILVSEIVLAKDICEDEADNLLYNACRV</sequence>
<dbReference type="RefSeq" id="WP_350343784.1">
    <property type="nucleotide sequence ID" value="NZ_CP158367.1"/>
</dbReference>
<dbReference type="GO" id="GO:0009303">
    <property type="term" value="P:rRNA transcription"/>
    <property type="evidence" value="ECO:0007669"/>
    <property type="project" value="TreeGrafter"/>
</dbReference>
<reference evidence="2" key="1">
    <citation type="journal article" date="2013" name="Extremophiles">
        <title>Proteinivorax tanatarense gen. nov., sp. nov., an anaerobic, haloalkaliphilic, proteolytic bacterium isolated from a decaying algal bloom, and proposal of Proteinivoraceae fam. nov.</title>
        <authorList>
            <person name="Kevbrin V."/>
            <person name="Boltyanskaya Y."/>
            <person name="Zhilina T."/>
            <person name="Kolganova T."/>
            <person name="Lavrentjeva E."/>
            <person name="Kuznetsov B."/>
        </authorList>
    </citation>
    <scope>NUCLEOTIDE SEQUENCE</scope>
    <source>
        <strain evidence="2">Z-910T</strain>
    </source>
</reference>
<name>A0AAU7VLV3_9FIRM</name>
<evidence type="ECO:0000313" key="2">
    <source>
        <dbReference type="EMBL" id="XBX75037.1"/>
    </source>
</evidence>
<dbReference type="Pfam" id="PF21095">
    <property type="entry name" value="CarD_C"/>
    <property type="match status" value="1"/>
</dbReference>
<organism evidence="2">
    <name type="scientific">Proteinivorax tanatarense</name>
    <dbReference type="NCBI Taxonomy" id="1260629"/>
    <lineage>
        <taxon>Bacteria</taxon>
        <taxon>Bacillati</taxon>
        <taxon>Bacillota</taxon>
        <taxon>Clostridia</taxon>
        <taxon>Eubacteriales</taxon>
        <taxon>Proteinivoracaceae</taxon>
        <taxon>Proteinivorax</taxon>
    </lineage>
</organism>
<dbReference type="SMART" id="SM01058">
    <property type="entry name" value="CarD_TRCF"/>
    <property type="match status" value="1"/>
</dbReference>
<evidence type="ECO:0000259" key="1">
    <source>
        <dbReference type="SMART" id="SM01058"/>
    </source>
</evidence>
<dbReference type="Pfam" id="PF02559">
    <property type="entry name" value="CarD_TRCF_RID"/>
    <property type="match status" value="1"/>
</dbReference>
<dbReference type="AlphaFoldDB" id="A0AAU7VLV3"/>
<dbReference type="EMBL" id="CP158367">
    <property type="protein sequence ID" value="XBX75037.1"/>
    <property type="molecule type" value="Genomic_DNA"/>
</dbReference>
<dbReference type="InterPro" id="IPR052531">
    <property type="entry name" value="CarD-like_regulator"/>
</dbReference>
<dbReference type="InterPro" id="IPR003711">
    <property type="entry name" value="CarD-like/TRCF_RID"/>
</dbReference>
<dbReference type="SUPFAM" id="SSF141259">
    <property type="entry name" value="CarD-like"/>
    <property type="match status" value="1"/>
</dbReference>
<feature type="domain" description="CarD-like/TRCF RNAP-interacting" evidence="1">
    <location>
        <begin position="1"/>
        <end position="111"/>
    </location>
</feature>
<dbReference type="Gene3D" id="1.20.58.1290">
    <property type="entry name" value="CarD-like, C-terminal domain"/>
    <property type="match status" value="1"/>
</dbReference>
<dbReference type="InterPro" id="IPR048792">
    <property type="entry name" value="CarD_C"/>
</dbReference>
<dbReference type="Gene3D" id="2.40.10.170">
    <property type="match status" value="1"/>
</dbReference>
<proteinExistence type="predicted"/>
<dbReference type="PANTHER" id="PTHR38447:SF1">
    <property type="entry name" value="RNA POLYMERASE-BINDING TRANSCRIPTION FACTOR CARD"/>
    <property type="match status" value="1"/>
</dbReference>
<gene>
    <name evidence="2" type="ORF">PRVXT_000137</name>
</gene>
<accession>A0AAU7VLV3</accession>